<comment type="caution">
    <text evidence="2">The sequence shown here is derived from an EMBL/GenBank/DDBJ whole genome shotgun (WGS) entry which is preliminary data.</text>
</comment>
<organism evidence="2">
    <name type="scientific">Billgrantia gudaonensis</name>
    <dbReference type="NCBI Taxonomy" id="376427"/>
    <lineage>
        <taxon>Bacteria</taxon>
        <taxon>Pseudomonadati</taxon>
        <taxon>Pseudomonadota</taxon>
        <taxon>Gammaproteobacteria</taxon>
        <taxon>Oceanospirillales</taxon>
        <taxon>Halomonadaceae</taxon>
        <taxon>Billgrantia</taxon>
    </lineage>
</organism>
<feature type="region of interest" description="Disordered" evidence="1">
    <location>
        <begin position="14"/>
        <end position="60"/>
    </location>
</feature>
<protein>
    <submittedName>
        <fullName evidence="2">Uncharacterized protein</fullName>
    </submittedName>
</protein>
<feature type="compositionally biased region" description="Polar residues" evidence="1">
    <location>
        <begin position="34"/>
        <end position="46"/>
    </location>
</feature>
<gene>
    <name evidence="2" type="ORF">DSL92_08720</name>
</gene>
<accession>A0A3S0R4F4</accession>
<name>A0A3S0R4F4_9GAMM</name>
<dbReference type="AlphaFoldDB" id="A0A3S0R4F4"/>
<evidence type="ECO:0000313" key="2">
    <source>
        <dbReference type="EMBL" id="RUA21930.1"/>
    </source>
</evidence>
<dbReference type="EMBL" id="RXHI01000029">
    <property type="protein sequence ID" value="RUA21930.1"/>
    <property type="molecule type" value="Genomic_DNA"/>
</dbReference>
<reference evidence="2" key="1">
    <citation type="submission" date="2018-12" db="EMBL/GenBank/DDBJ databases">
        <authorList>
            <person name="Jadhav K."/>
            <person name="Kushwaha B."/>
            <person name="Jadhav I."/>
        </authorList>
    </citation>
    <scope>NUCLEOTIDE SEQUENCE [LARGE SCALE GENOMIC DNA]</scope>
    <source>
        <strain evidence="2">SBS 10</strain>
    </source>
</reference>
<proteinExistence type="predicted"/>
<sequence length="60" mass="6818">MDRDYLTIVEAGAPEGSHLDYTRTQRGSPRHSSRQMPWVSTKSAMCTSRAKRPWPVSRSP</sequence>
<evidence type="ECO:0000256" key="1">
    <source>
        <dbReference type="SAM" id="MobiDB-lite"/>
    </source>
</evidence>